<dbReference type="GeneID" id="78513199"/>
<keyword evidence="2" id="KW-1185">Reference proteome</keyword>
<sequence>MSDLGALSVTCEPTSLTGCNPRESLLCHRFASCLVCCAAGVIAGAKPSALFSFDPGAVLGDGGAAVGRVVDTYARLLPGFGISLACVGRTGRRLNLLVWRRDLVTSVLRDADKRELLRAAGHDVRDADRLMGSFSRGLRAFFGCHDHMRRGGHRGRLAFPHEIGLVLGYPLADVIGFMCGGRETCRGPWKAYGDVEEARREFGRLRMQEERCRERFAYGATLASLLRGRGGAAA</sequence>
<gene>
    <name evidence="1" type="ordered locus">Olsu_1350</name>
</gene>
<dbReference type="eggNOG" id="ENOG5032SGE">
    <property type="taxonomic scope" value="Bacteria"/>
</dbReference>
<dbReference type="OrthoDB" id="5393676at2"/>
<dbReference type="EMBL" id="CP002106">
    <property type="protein sequence ID" value="ADK68455.1"/>
    <property type="molecule type" value="Genomic_DNA"/>
</dbReference>
<proteinExistence type="predicted"/>
<dbReference type="AlphaFoldDB" id="E1QWF2"/>
<evidence type="ECO:0008006" key="3">
    <source>
        <dbReference type="Google" id="ProtNLM"/>
    </source>
</evidence>
<dbReference type="RefSeq" id="WP_013252207.1">
    <property type="nucleotide sequence ID" value="NC_014363.1"/>
</dbReference>
<reference evidence="1 2" key="1">
    <citation type="journal article" date="2010" name="Stand. Genomic Sci.">
        <title>Complete genome sequence of Olsenella uli type strain (VPI D76D-27C).</title>
        <authorList>
            <person name="Goker M."/>
            <person name="Held B."/>
            <person name="Lucas S."/>
            <person name="Nolan M."/>
            <person name="Yasawong M."/>
            <person name="Glavina Del Rio T."/>
            <person name="Tice H."/>
            <person name="Cheng J.F."/>
            <person name="Bruce D."/>
            <person name="Detter J.C."/>
            <person name="Tapia R."/>
            <person name="Han C."/>
            <person name="Goodwin L."/>
            <person name="Pitluck S."/>
            <person name="Liolios K."/>
            <person name="Ivanova N."/>
            <person name="Mavromatis K."/>
            <person name="Mikhailova N."/>
            <person name="Pati A."/>
            <person name="Chen A."/>
            <person name="Palaniappan K."/>
            <person name="Land M."/>
            <person name="Hauser L."/>
            <person name="Chang Y.J."/>
            <person name="Jeffries C.D."/>
            <person name="Rohde M."/>
            <person name="Sikorski J."/>
            <person name="Pukall R."/>
            <person name="Woyke T."/>
            <person name="Bristow J."/>
            <person name="Eisen J.A."/>
            <person name="Markowitz V."/>
            <person name="Hugenholtz P."/>
            <person name="Kyrpides N.C."/>
            <person name="Klenk H.P."/>
            <person name="Lapidus A."/>
        </authorList>
    </citation>
    <scope>NUCLEOTIDE SEQUENCE [LARGE SCALE GENOMIC DNA]</scope>
    <source>
        <strain evidence="2">ATCC 49627 / DSM 7084 / CIP 109912 / JCM 12494 / NCIMB 702895 / VPI D76D-27C</strain>
    </source>
</reference>
<organism evidence="1 2">
    <name type="scientific">Olsenella uli (strain ATCC 49627 / DSM 7084 / CCUG 31166 / CIP 109912 / JCM 12494 / LMG 11480 / NCIMB 702895 / VPI D76D-27C)</name>
    <name type="common">Lactobacillus uli</name>
    <dbReference type="NCBI Taxonomy" id="633147"/>
    <lineage>
        <taxon>Bacteria</taxon>
        <taxon>Bacillati</taxon>
        <taxon>Actinomycetota</taxon>
        <taxon>Coriobacteriia</taxon>
        <taxon>Coriobacteriales</taxon>
        <taxon>Atopobiaceae</taxon>
        <taxon>Olsenella</taxon>
    </lineage>
</organism>
<dbReference type="PATRIC" id="fig|633147.7.peg.175"/>
<dbReference type="KEGG" id="ols:Olsu_1350"/>
<protein>
    <recommendedName>
        <fullName evidence="3">DUF3793 domain-containing protein</fullName>
    </recommendedName>
</protein>
<accession>E1QWF2</accession>
<evidence type="ECO:0000313" key="2">
    <source>
        <dbReference type="Proteomes" id="UP000000333"/>
    </source>
</evidence>
<name>E1QWF2_OLSUV</name>
<dbReference type="STRING" id="633147.Olsu_1350"/>
<evidence type="ECO:0000313" key="1">
    <source>
        <dbReference type="EMBL" id="ADK68455.1"/>
    </source>
</evidence>
<dbReference type="Proteomes" id="UP000000333">
    <property type="component" value="Chromosome"/>
</dbReference>
<dbReference type="InterPro" id="IPR024523">
    <property type="entry name" value="DUF3793"/>
</dbReference>
<dbReference type="Pfam" id="PF12672">
    <property type="entry name" value="DUF3793"/>
    <property type="match status" value="1"/>
</dbReference>
<dbReference type="HOGENOM" id="CLU_080981_1_0_11"/>